<evidence type="ECO:0000313" key="2">
    <source>
        <dbReference type="Proteomes" id="UP001235939"/>
    </source>
</evidence>
<proteinExistence type="predicted"/>
<name>A0ABY6KCL0_9ARAC</name>
<dbReference type="Proteomes" id="UP001235939">
    <property type="component" value="Chromosome 03"/>
</dbReference>
<dbReference type="InterPro" id="IPR036397">
    <property type="entry name" value="RNaseH_sf"/>
</dbReference>
<dbReference type="EMBL" id="CP092865">
    <property type="protein sequence ID" value="UYV65593.1"/>
    <property type="molecule type" value="Genomic_DNA"/>
</dbReference>
<protein>
    <recommendedName>
        <fullName evidence="3">Histone-lysine N-methyltransferase SETMAR</fullName>
    </recommendedName>
</protein>
<gene>
    <name evidence="1" type="ORF">LAZ67_3004792</name>
</gene>
<keyword evidence="2" id="KW-1185">Reference proteome</keyword>
<reference evidence="1 2" key="1">
    <citation type="submission" date="2022-01" db="EMBL/GenBank/DDBJ databases">
        <title>A chromosomal length assembly of Cordylochernes scorpioides.</title>
        <authorList>
            <person name="Zeh D."/>
            <person name="Zeh J."/>
        </authorList>
    </citation>
    <scope>NUCLEOTIDE SEQUENCE [LARGE SCALE GENOMIC DNA]</scope>
    <source>
        <strain evidence="1">IN4F17</strain>
        <tissue evidence="1">Whole Body</tissue>
    </source>
</reference>
<sequence>MAYLVLSYLTKNNTSVLPHPPYSAELAPKDFFLYPQLKMTLKELAKLVHLHALVEAKNKTLNTF</sequence>
<evidence type="ECO:0008006" key="3">
    <source>
        <dbReference type="Google" id="ProtNLM"/>
    </source>
</evidence>
<dbReference type="Gene3D" id="3.30.420.10">
    <property type="entry name" value="Ribonuclease H-like superfamily/Ribonuclease H"/>
    <property type="match status" value="1"/>
</dbReference>
<organism evidence="1 2">
    <name type="scientific">Cordylochernes scorpioides</name>
    <dbReference type="NCBI Taxonomy" id="51811"/>
    <lineage>
        <taxon>Eukaryota</taxon>
        <taxon>Metazoa</taxon>
        <taxon>Ecdysozoa</taxon>
        <taxon>Arthropoda</taxon>
        <taxon>Chelicerata</taxon>
        <taxon>Arachnida</taxon>
        <taxon>Pseudoscorpiones</taxon>
        <taxon>Cheliferoidea</taxon>
        <taxon>Chernetidae</taxon>
        <taxon>Cordylochernes</taxon>
    </lineage>
</organism>
<accession>A0ABY6KCL0</accession>
<evidence type="ECO:0000313" key="1">
    <source>
        <dbReference type="EMBL" id="UYV65593.1"/>
    </source>
</evidence>